<sequence>MLQRIPNEILSYIFLFTIQGNEYRDDPFFMPLTISHTCKKWRDVSLSTGALWTDVVITTFDLAVIRRVHACLSRSGNHPLTILLDFHDNNWNWDENTHPFGAGQMKVLLSLLIPHAARWKSFELRTDTWEPIHTFLSTTSTQVTPTPLLQSLTLTRCNEYFVGRGQIFLPVESKQPIPLFGGMSLQNLRQVSLAGVHVDWTKSSLRNLRKLEFKYHAYEVMPSLQEFVDILSSCPDLDTLSILGWGPRLDGQNRSGNPNLSNLTTPSTTNPIVLEKLVTFSFGFVDVQYGLNLLSLFRLPSLKDFHLEDLMASADPDGSGPSDASPILDWLATASAYNSHSDMYYNNLAEEDSDPDFSVQTDHHHLGSTVAGHPSSALVPVSVSVPVTSPSSSSSPFSSFPSLSSTPVTVNDNRVPGGVGCTLPLSNVTHLGLTGISSPSSSESAFSRFLRTFSSVEKMCLIDMDMRFSIPSLIDNLDLKEFREEEEEGTNQMMMITRRWIFRDVVGELEDCVHEEVKSNSGGSGLDSRTSSNSSSSNPSRRGRRESVSLGLTTTTTVSTTTATATAVAPVTVSDRPLFPRLVQVLHHETRPVQMKNQIEATPPLVEDDEDLEDEDVSFSSHGGASESLDDDDDNVININRRRQVFEESGVEVFITNVNDDGLRGDEGNITSGGHGGDIDGGGFEK</sequence>
<accession>A0A4S8LHS8</accession>
<evidence type="ECO:0000256" key="1">
    <source>
        <dbReference type="SAM" id="MobiDB-lite"/>
    </source>
</evidence>
<feature type="region of interest" description="Disordered" evidence="1">
    <location>
        <begin position="662"/>
        <end position="686"/>
    </location>
</feature>
<dbReference type="Proteomes" id="UP000297245">
    <property type="component" value="Unassembled WGS sequence"/>
</dbReference>
<proteinExistence type="predicted"/>
<feature type="compositionally biased region" description="Gly residues" evidence="1">
    <location>
        <begin position="671"/>
        <end position="686"/>
    </location>
</feature>
<dbReference type="EMBL" id="ML179412">
    <property type="protein sequence ID" value="THU88343.1"/>
    <property type="molecule type" value="Genomic_DNA"/>
</dbReference>
<dbReference type="OrthoDB" id="3252356at2759"/>
<feature type="compositionally biased region" description="Low complexity" evidence="1">
    <location>
        <begin position="528"/>
        <end position="540"/>
    </location>
</feature>
<gene>
    <name evidence="2" type="ORF">K435DRAFT_782082</name>
</gene>
<evidence type="ECO:0000313" key="3">
    <source>
        <dbReference type="Proteomes" id="UP000297245"/>
    </source>
</evidence>
<evidence type="ECO:0000313" key="2">
    <source>
        <dbReference type="EMBL" id="THU88343.1"/>
    </source>
</evidence>
<name>A0A4S8LHS8_DENBC</name>
<organism evidence="2 3">
    <name type="scientific">Dendrothele bispora (strain CBS 962.96)</name>
    <dbReference type="NCBI Taxonomy" id="1314807"/>
    <lineage>
        <taxon>Eukaryota</taxon>
        <taxon>Fungi</taxon>
        <taxon>Dikarya</taxon>
        <taxon>Basidiomycota</taxon>
        <taxon>Agaricomycotina</taxon>
        <taxon>Agaricomycetes</taxon>
        <taxon>Agaricomycetidae</taxon>
        <taxon>Agaricales</taxon>
        <taxon>Agaricales incertae sedis</taxon>
        <taxon>Dendrothele</taxon>
    </lineage>
</organism>
<keyword evidence="3" id="KW-1185">Reference proteome</keyword>
<feature type="region of interest" description="Disordered" evidence="1">
    <location>
        <begin position="611"/>
        <end position="633"/>
    </location>
</feature>
<protein>
    <submittedName>
        <fullName evidence="2">Uncharacterized protein</fullName>
    </submittedName>
</protein>
<reference evidence="2 3" key="1">
    <citation type="journal article" date="2019" name="Nat. Ecol. Evol.">
        <title>Megaphylogeny resolves global patterns of mushroom evolution.</title>
        <authorList>
            <person name="Varga T."/>
            <person name="Krizsan K."/>
            <person name="Foldi C."/>
            <person name="Dima B."/>
            <person name="Sanchez-Garcia M."/>
            <person name="Sanchez-Ramirez S."/>
            <person name="Szollosi G.J."/>
            <person name="Szarkandi J.G."/>
            <person name="Papp V."/>
            <person name="Albert L."/>
            <person name="Andreopoulos W."/>
            <person name="Angelini C."/>
            <person name="Antonin V."/>
            <person name="Barry K.W."/>
            <person name="Bougher N.L."/>
            <person name="Buchanan P."/>
            <person name="Buyck B."/>
            <person name="Bense V."/>
            <person name="Catcheside P."/>
            <person name="Chovatia M."/>
            <person name="Cooper J."/>
            <person name="Damon W."/>
            <person name="Desjardin D."/>
            <person name="Finy P."/>
            <person name="Geml J."/>
            <person name="Haridas S."/>
            <person name="Hughes K."/>
            <person name="Justo A."/>
            <person name="Karasinski D."/>
            <person name="Kautmanova I."/>
            <person name="Kiss B."/>
            <person name="Kocsube S."/>
            <person name="Kotiranta H."/>
            <person name="LaButti K.M."/>
            <person name="Lechner B.E."/>
            <person name="Liimatainen K."/>
            <person name="Lipzen A."/>
            <person name="Lukacs Z."/>
            <person name="Mihaltcheva S."/>
            <person name="Morgado L.N."/>
            <person name="Niskanen T."/>
            <person name="Noordeloos M.E."/>
            <person name="Ohm R.A."/>
            <person name="Ortiz-Santana B."/>
            <person name="Ovrebo C."/>
            <person name="Racz N."/>
            <person name="Riley R."/>
            <person name="Savchenko A."/>
            <person name="Shiryaev A."/>
            <person name="Soop K."/>
            <person name="Spirin V."/>
            <person name="Szebenyi C."/>
            <person name="Tomsovsky M."/>
            <person name="Tulloss R.E."/>
            <person name="Uehling J."/>
            <person name="Grigoriev I.V."/>
            <person name="Vagvolgyi C."/>
            <person name="Papp T."/>
            <person name="Martin F.M."/>
            <person name="Miettinen O."/>
            <person name="Hibbett D.S."/>
            <person name="Nagy L.G."/>
        </authorList>
    </citation>
    <scope>NUCLEOTIDE SEQUENCE [LARGE SCALE GENOMIC DNA]</scope>
    <source>
        <strain evidence="2 3">CBS 962.96</strain>
    </source>
</reference>
<feature type="region of interest" description="Disordered" evidence="1">
    <location>
        <begin position="516"/>
        <end position="552"/>
    </location>
</feature>
<dbReference type="AlphaFoldDB" id="A0A4S8LHS8"/>